<dbReference type="KEGG" id="nall:PP769_12065"/>
<dbReference type="AlphaFoldDB" id="A0AA96JR46"/>
<dbReference type="Proteomes" id="UP001302719">
    <property type="component" value="Chromosome"/>
</dbReference>
<reference evidence="2 3" key="1">
    <citation type="submission" date="2023-01" db="EMBL/GenBank/DDBJ databases">
        <title>Cultivation and genomic characterization of new, ubiquitous marine nitrite-oxidizing bacteria from the Nitrospirales.</title>
        <authorList>
            <person name="Mueller A.J."/>
            <person name="Daebeler A."/>
            <person name="Herbold C.W."/>
            <person name="Kirkegaard R.H."/>
            <person name="Daims H."/>
        </authorList>
    </citation>
    <scope>NUCLEOTIDE SEQUENCE [LARGE SCALE GENOMIC DNA]</scope>
    <source>
        <strain evidence="2 3">VA</strain>
    </source>
</reference>
<keyword evidence="1" id="KW-0732">Signal</keyword>
<feature type="signal peptide" evidence="1">
    <location>
        <begin position="1"/>
        <end position="32"/>
    </location>
</feature>
<evidence type="ECO:0000313" key="3">
    <source>
        <dbReference type="Proteomes" id="UP001302719"/>
    </source>
</evidence>
<sequence length="148" mass="16550">MTTRRFSPFAGLLPLSFAACLGLGLTAVTAQAQLETEPHPLDTFIKGITNFSQPTGIRGTVRYIEQDRQTLWLNWEQRSDERPLFESGWKLVPGDATLAVQPRDSEQWEKLSNLSKGLPLELIVQDDGKGHRHILSFEDISGPPKIPL</sequence>
<proteinExistence type="predicted"/>
<feature type="chain" id="PRO_5041712872" evidence="1">
    <location>
        <begin position="33"/>
        <end position="148"/>
    </location>
</feature>
<evidence type="ECO:0000313" key="2">
    <source>
        <dbReference type="EMBL" id="WNM56713.1"/>
    </source>
</evidence>
<accession>A0AA96JR46</accession>
<protein>
    <submittedName>
        <fullName evidence="2">Uncharacterized protein</fullName>
    </submittedName>
</protein>
<organism evidence="2 3">
    <name type="scientific">Candidatus Nitrospira allomarina</name>
    <dbReference type="NCBI Taxonomy" id="3020900"/>
    <lineage>
        <taxon>Bacteria</taxon>
        <taxon>Pseudomonadati</taxon>
        <taxon>Nitrospirota</taxon>
        <taxon>Nitrospiria</taxon>
        <taxon>Nitrospirales</taxon>
        <taxon>Nitrospiraceae</taxon>
        <taxon>Nitrospira</taxon>
    </lineage>
</organism>
<gene>
    <name evidence="2" type="ORF">PP769_12065</name>
</gene>
<name>A0AA96JR46_9BACT</name>
<dbReference type="EMBL" id="CP116967">
    <property type="protein sequence ID" value="WNM56713.1"/>
    <property type="molecule type" value="Genomic_DNA"/>
</dbReference>
<keyword evidence="3" id="KW-1185">Reference proteome</keyword>
<dbReference type="RefSeq" id="WP_312640399.1">
    <property type="nucleotide sequence ID" value="NZ_CP116967.1"/>
</dbReference>
<dbReference type="PROSITE" id="PS51257">
    <property type="entry name" value="PROKAR_LIPOPROTEIN"/>
    <property type="match status" value="1"/>
</dbReference>
<evidence type="ECO:0000256" key="1">
    <source>
        <dbReference type="SAM" id="SignalP"/>
    </source>
</evidence>